<sequence length="68" mass="7320">MVVIGCVRAAGEAVVARLLHDSPERREVIVNIVNRQAAADLLAISVQSVTDRLELHKLIGIKVGLKGH</sequence>
<evidence type="ECO:0000313" key="1">
    <source>
        <dbReference type="EMBL" id="MCX2939422.1"/>
    </source>
</evidence>
<dbReference type="Proteomes" id="UP001300745">
    <property type="component" value="Unassembled WGS sequence"/>
</dbReference>
<evidence type="ECO:0000313" key="2">
    <source>
        <dbReference type="Proteomes" id="UP001300745"/>
    </source>
</evidence>
<organism evidence="1 2">
    <name type="scientific">Mycobacterium pinniadriaticum</name>
    <dbReference type="NCBI Taxonomy" id="2994102"/>
    <lineage>
        <taxon>Bacteria</taxon>
        <taxon>Bacillati</taxon>
        <taxon>Actinomycetota</taxon>
        <taxon>Actinomycetes</taxon>
        <taxon>Mycobacteriales</taxon>
        <taxon>Mycobacteriaceae</taxon>
        <taxon>Mycobacterium</taxon>
    </lineage>
</organism>
<protein>
    <submittedName>
        <fullName evidence="1">Uncharacterized protein</fullName>
    </submittedName>
</protein>
<accession>A0ABT3SIS6</accession>
<comment type="caution">
    <text evidence="1">The sequence shown here is derived from an EMBL/GenBank/DDBJ whole genome shotgun (WGS) entry which is preliminary data.</text>
</comment>
<name>A0ABT3SIS6_9MYCO</name>
<keyword evidence="2" id="KW-1185">Reference proteome</keyword>
<reference evidence="1 2" key="1">
    <citation type="submission" date="2022-11" db="EMBL/GenBank/DDBJ databases">
        <title>Mycobacterium sp. nov.</title>
        <authorList>
            <person name="Papic B."/>
            <person name="Spicic S."/>
            <person name="Duvnjak S."/>
        </authorList>
    </citation>
    <scope>NUCLEOTIDE SEQUENCE [LARGE SCALE GENOMIC DNA]</scope>
    <source>
        <strain evidence="1 2">CVI_P4</strain>
    </source>
</reference>
<dbReference type="EMBL" id="JAPJDO010000024">
    <property type="protein sequence ID" value="MCX2939422.1"/>
    <property type="molecule type" value="Genomic_DNA"/>
</dbReference>
<gene>
    <name evidence="1" type="ORF">ORI27_22250</name>
</gene>
<dbReference type="RefSeq" id="WP_265999230.1">
    <property type="nucleotide sequence ID" value="NZ_JAPJDN010000024.1"/>
</dbReference>
<proteinExistence type="predicted"/>